<name>A0A919Y223_9BACL</name>
<dbReference type="AlphaFoldDB" id="A0A919Y223"/>
<sequence>MVINKKIIWFCIFIFMITVTSCSNKQSESSIQSDRIPMLMIEDHLYLDTGERISVEIDDSYLMGIITSQVADSEIPVKNDQSNFGYVGAQYASYKEGIVVMIDNQWQLFRKEKLTLEKVIELSHKGQELSWNDFKSYDSTEIGSGLYILRYGIDENYYLLIGGNNPRGKPAYIRLVKVDNSESYIDIRENNVEEFIQSN</sequence>
<evidence type="ECO:0000313" key="2">
    <source>
        <dbReference type="Proteomes" id="UP000678895"/>
    </source>
</evidence>
<comment type="caution">
    <text evidence="1">The sequence shown here is derived from an EMBL/GenBank/DDBJ whole genome shotgun (WGS) entry which is preliminary data.</text>
</comment>
<evidence type="ECO:0000313" key="1">
    <source>
        <dbReference type="EMBL" id="GIO41010.1"/>
    </source>
</evidence>
<protein>
    <submittedName>
        <fullName evidence="1">Uncharacterized protein</fullName>
    </submittedName>
</protein>
<organism evidence="1 2">
    <name type="scientific">Paenibacillus apis</name>
    <dbReference type="NCBI Taxonomy" id="1792174"/>
    <lineage>
        <taxon>Bacteria</taxon>
        <taxon>Bacillati</taxon>
        <taxon>Bacillota</taxon>
        <taxon>Bacilli</taxon>
        <taxon>Bacillales</taxon>
        <taxon>Paenibacillaceae</taxon>
        <taxon>Paenibacillus</taxon>
    </lineage>
</organism>
<dbReference type="PROSITE" id="PS51257">
    <property type="entry name" value="PROKAR_LIPOPROTEIN"/>
    <property type="match status" value="1"/>
</dbReference>
<accession>A0A919Y223</accession>
<dbReference type="EMBL" id="BORS01000002">
    <property type="protein sequence ID" value="GIO41010.1"/>
    <property type="molecule type" value="Genomic_DNA"/>
</dbReference>
<keyword evidence="2" id="KW-1185">Reference proteome</keyword>
<proteinExistence type="predicted"/>
<dbReference type="Proteomes" id="UP000678895">
    <property type="component" value="Unassembled WGS sequence"/>
</dbReference>
<gene>
    <name evidence="1" type="ORF">J41TS4_07680</name>
</gene>
<reference evidence="1" key="1">
    <citation type="submission" date="2021-03" db="EMBL/GenBank/DDBJ databases">
        <title>Antimicrobial resistance genes in bacteria isolated from Japanese honey, and their potential for conferring macrolide and lincosamide resistance in the American foulbrood pathogen Paenibacillus larvae.</title>
        <authorList>
            <person name="Okamoto M."/>
            <person name="Kumagai M."/>
            <person name="Kanamori H."/>
            <person name="Takamatsu D."/>
        </authorList>
    </citation>
    <scope>NUCLEOTIDE SEQUENCE</scope>
    <source>
        <strain evidence="1">J41TS4</strain>
    </source>
</reference>